<proteinExistence type="predicted"/>
<evidence type="ECO:0008006" key="6">
    <source>
        <dbReference type="Google" id="ProtNLM"/>
    </source>
</evidence>
<dbReference type="EMBL" id="AVQI01000050">
    <property type="protein sequence ID" value="ERK02553.1"/>
    <property type="molecule type" value="Genomic_DNA"/>
</dbReference>
<dbReference type="AlphaFoldDB" id="U2LDK2"/>
<feature type="chain" id="PRO_5004630329" description="Lipoprotein" evidence="1">
    <location>
        <begin position="21"/>
        <end position="53"/>
    </location>
</feature>
<dbReference type="Proteomes" id="UP000016412">
    <property type="component" value="Unassembled WGS sequence"/>
</dbReference>
<feature type="signal peptide" evidence="1">
    <location>
        <begin position="1"/>
        <end position="20"/>
    </location>
</feature>
<keyword evidence="5" id="KW-1185">Reference proteome</keyword>
<accession>U2LDK2</accession>
<evidence type="ECO:0000313" key="5">
    <source>
        <dbReference type="Proteomes" id="UP000016646"/>
    </source>
</evidence>
<dbReference type="EMBL" id="AUZJ01000009">
    <property type="protein sequence ID" value="ERF61622.1"/>
    <property type="molecule type" value="Genomic_DNA"/>
</dbReference>
<dbReference type="PATRIC" id="fig|1125725.3.peg.422"/>
<keyword evidence="1" id="KW-0732">Signal</keyword>
<name>U2LDK2_TRESO</name>
<reference evidence="4 5" key="1">
    <citation type="submission" date="2013-08" db="EMBL/GenBank/DDBJ databases">
        <authorList>
            <person name="Durkin A.S."/>
            <person name="Haft D.R."/>
            <person name="McCorrison J."/>
            <person name="Torralba M."/>
            <person name="Gillis M."/>
            <person name="Haft D.H."/>
            <person name="Methe B."/>
            <person name="Sutton G."/>
            <person name="Nelson K.E."/>
        </authorList>
    </citation>
    <scope>NUCLEOTIDE SEQUENCE [LARGE SCALE GENOMIC DNA]</scope>
    <source>
        <strain evidence="3 5">ATCC 35536</strain>
        <strain evidence="2 4">VPI DR56BR1116</strain>
    </source>
</reference>
<evidence type="ECO:0000313" key="4">
    <source>
        <dbReference type="Proteomes" id="UP000016412"/>
    </source>
</evidence>
<comment type="caution">
    <text evidence="2">The sequence shown here is derived from an EMBL/GenBank/DDBJ whole genome shotgun (WGS) entry which is preliminary data.</text>
</comment>
<dbReference type="Proteomes" id="UP000016646">
    <property type="component" value="Unassembled WGS sequence"/>
</dbReference>
<evidence type="ECO:0000313" key="3">
    <source>
        <dbReference type="EMBL" id="ERK02553.1"/>
    </source>
</evidence>
<sequence>MNEFSKMMAAIAFWSRIALAAAVLCIGTFAAAQTNAASAAFKVEERNFQKARR</sequence>
<dbReference type="RefSeq" id="WP_021329499.1">
    <property type="nucleotide sequence ID" value="NZ_AUZJ01000009.1"/>
</dbReference>
<gene>
    <name evidence="3" type="ORF">HMPREF0860_0108</name>
    <name evidence="2" type="ORF">HMPREF1325_2355</name>
</gene>
<evidence type="ECO:0000256" key="1">
    <source>
        <dbReference type="SAM" id="SignalP"/>
    </source>
</evidence>
<organism evidence="2 4">
    <name type="scientific">Treponema socranskii subsp. socranskii VPI DR56BR1116 = ATCC 35536</name>
    <dbReference type="NCBI Taxonomy" id="1125725"/>
    <lineage>
        <taxon>Bacteria</taxon>
        <taxon>Pseudomonadati</taxon>
        <taxon>Spirochaetota</taxon>
        <taxon>Spirochaetia</taxon>
        <taxon>Spirochaetales</taxon>
        <taxon>Treponemataceae</taxon>
        <taxon>Treponema</taxon>
    </lineage>
</organism>
<evidence type="ECO:0000313" key="2">
    <source>
        <dbReference type="EMBL" id="ERF61622.1"/>
    </source>
</evidence>
<protein>
    <recommendedName>
        <fullName evidence="6">Lipoprotein</fullName>
    </recommendedName>
</protein>
<dbReference type="STRING" id="1125725.HMPREF1325_2355"/>